<reference evidence="1" key="1">
    <citation type="submission" date="2020-05" db="EMBL/GenBank/DDBJ databases">
        <authorList>
            <person name="Chiriac C."/>
            <person name="Salcher M."/>
            <person name="Ghai R."/>
            <person name="Kavagutti S V."/>
        </authorList>
    </citation>
    <scope>NUCLEOTIDE SEQUENCE</scope>
</reference>
<evidence type="ECO:0000313" key="1">
    <source>
        <dbReference type="EMBL" id="CAB5032386.1"/>
    </source>
</evidence>
<name>A0A6J7RUB2_9ZZZZ</name>
<dbReference type="AlphaFoldDB" id="A0A6J7RUB2"/>
<gene>
    <name evidence="1" type="ORF">UFOPK4175_00472</name>
</gene>
<proteinExistence type="predicted"/>
<sequence length="104" mass="10808">MGHHLCLAGVQLGVVADPLLALKDLFKVAALRLRPKRDVAGAVVVERLGVCLPHLDAGCHQLGHRRLVVVVANDAAGDAGCARPDAALVDDENLFTALSERAGG</sequence>
<protein>
    <submittedName>
        <fullName evidence="1">Unannotated protein</fullName>
    </submittedName>
</protein>
<dbReference type="EMBL" id="CAFBPX010000061">
    <property type="protein sequence ID" value="CAB5032386.1"/>
    <property type="molecule type" value="Genomic_DNA"/>
</dbReference>
<accession>A0A6J7RUB2</accession>
<organism evidence="1">
    <name type="scientific">freshwater metagenome</name>
    <dbReference type="NCBI Taxonomy" id="449393"/>
    <lineage>
        <taxon>unclassified sequences</taxon>
        <taxon>metagenomes</taxon>
        <taxon>ecological metagenomes</taxon>
    </lineage>
</organism>